<evidence type="ECO:0000256" key="6">
    <source>
        <dbReference type="SAM" id="MobiDB-lite"/>
    </source>
</evidence>
<dbReference type="AlphaFoldDB" id="A0A7W7W0K5"/>
<keyword evidence="4 5" id="KW-0694">RNA-binding</keyword>
<dbReference type="InterPro" id="IPR029063">
    <property type="entry name" value="SAM-dependent_MTases_sf"/>
</dbReference>
<evidence type="ECO:0000256" key="2">
    <source>
        <dbReference type="ARBA" id="ARBA00022679"/>
    </source>
</evidence>
<dbReference type="PANTHER" id="PTHR11727">
    <property type="entry name" value="DIMETHYLADENOSINE TRANSFERASE"/>
    <property type="match status" value="1"/>
</dbReference>
<proteinExistence type="inferred from homology"/>
<dbReference type="PANTHER" id="PTHR11727:SF7">
    <property type="entry name" value="DIMETHYLADENOSINE TRANSFERASE-RELATED"/>
    <property type="match status" value="1"/>
</dbReference>
<keyword evidence="3 5" id="KW-0949">S-adenosyl-L-methionine</keyword>
<dbReference type="EMBL" id="JACHJT010000001">
    <property type="protein sequence ID" value="MBB4929716.1"/>
    <property type="molecule type" value="Genomic_DNA"/>
</dbReference>
<dbReference type="Gene3D" id="3.40.50.150">
    <property type="entry name" value="Vaccinia Virus protein VP39"/>
    <property type="match status" value="1"/>
</dbReference>
<feature type="binding site" evidence="5">
    <location>
        <position position="42"/>
    </location>
    <ligand>
        <name>S-adenosyl-L-methionine</name>
        <dbReference type="ChEBI" id="CHEBI:59789"/>
    </ligand>
</feature>
<evidence type="ECO:0000313" key="8">
    <source>
        <dbReference type="EMBL" id="MBB4929716.1"/>
    </source>
</evidence>
<evidence type="ECO:0000256" key="4">
    <source>
        <dbReference type="ARBA" id="ARBA00022884"/>
    </source>
</evidence>
<gene>
    <name evidence="8" type="ORF">F4561_000536</name>
</gene>
<dbReference type="GO" id="GO:0003723">
    <property type="term" value="F:RNA binding"/>
    <property type="evidence" value="ECO:0007669"/>
    <property type="project" value="UniProtKB-UniRule"/>
</dbReference>
<reference evidence="8 9" key="1">
    <citation type="submission" date="2020-08" db="EMBL/GenBank/DDBJ databases">
        <title>Sequencing the genomes of 1000 actinobacteria strains.</title>
        <authorList>
            <person name="Klenk H.-P."/>
        </authorList>
    </citation>
    <scope>NUCLEOTIDE SEQUENCE [LARGE SCALE GENOMIC DNA]</scope>
    <source>
        <strain evidence="8 9">DSM 102030</strain>
    </source>
</reference>
<dbReference type="GO" id="GO:0000179">
    <property type="term" value="F:rRNA (adenine-N6,N6-)-dimethyltransferase activity"/>
    <property type="evidence" value="ECO:0007669"/>
    <property type="project" value="UniProtKB-UniRule"/>
</dbReference>
<feature type="region of interest" description="Disordered" evidence="6">
    <location>
        <begin position="253"/>
        <end position="278"/>
    </location>
</feature>
<comment type="caution">
    <text evidence="8">The sequence shown here is derived from an EMBL/GenBank/DDBJ whole genome shotgun (WGS) entry which is preliminary data.</text>
</comment>
<feature type="binding site" evidence="5">
    <location>
        <position position="86"/>
    </location>
    <ligand>
        <name>S-adenosyl-L-methionine</name>
        <dbReference type="ChEBI" id="CHEBI:59789"/>
    </ligand>
</feature>
<dbReference type="Gene3D" id="1.10.8.100">
    <property type="entry name" value="Ribosomal RNA adenine dimethylase-like, domain 2"/>
    <property type="match status" value="1"/>
</dbReference>
<keyword evidence="2 5" id="KW-0808">Transferase</keyword>
<dbReference type="Proteomes" id="UP000523007">
    <property type="component" value="Unassembled WGS sequence"/>
</dbReference>
<feature type="binding site" evidence="5">
    <location>
        <position position="102"/>
    </location>
    <ligand>
        <name>S-adenosyl-L-methionine</name>
        <dbReference type="ChEBI" id="CHEBI:59789"/>
    </ligand>
</feature>
<feature type="binding site" evidence="5">
    <location>
        <position position="63"/>
    </location>
    <ligand>
        <name>S-adenosyl-L-methionine</name>
        <dbReference type="ChEBI" id="CHEBI:59789"/>
    </ligand>
</feature>
<dbReference type="InterPro" id="IPR023165">
    <property type="entry name" value="rRNA_Ade_diMease-like_C"/>
</dbReference>
<protein>
    <submittedName>
        <fullName evidence="8">23S rRNA (Adenine-N6)-dimethyltransferase</fullName>
        <ecNumber evidence="8">2.1.1.184</ecNumber>
    </submittedName>
</protein>
<dbReference type="InterPro" id="IPR001737">
    <property type="entry name" value="KsgA/Erm"/>
</dbReference>
<dbReference type="GO" id="GO:0052910">
    <property type="term" value="F:23S rRNA (adenine(2085)-N(6))-dimethyltransferase activity"/>
    <property type="evidence" value="ECO:0007669"/>
    <property type="project" value="UniProtKB-EC"/>
</dbReference>
<name>A0A7W7W0K5_9ACTN</name>
<comment type="similarity">
    <text evidence="5">Belongs to the class I-like SAM-binding methyltransferase superfamily. rRNA adenine N(6)-methyltransferase family.</text>
</comment>
<evidence type="ECO:0000313" key="9">
    <source>
        <dbReference type="Proteomes" id="UP000523007"/>
    </source>
</evidence>
<dbReference type="EC" id="2.1.1.184" evidence="8"/>
<dbReference type="CDD" id="cd02440">
    <property type="entry name" value="AdoMet_MTases"/>
    <property type="match status" value="1"/>
</dbReference>
<feature type="binding site" evidence="5">
    <location>
        <position position="18"/>
    </location>
    <ligand>
        <name>S-adenosyl-L-methionine</name>
        <dbReference type="ChEBI" id="CHEBI:59789"/>
    </ligand>
</feature>
<keyword evidence="1 5" id="KW-0489">Methyltransferase</keyword>
<accession>A0A7W7W0K5</accession>
<dbReference type="PROSITE" id="PS01131">
    <property type="entry name" value="RRNA_A_DIMETH"/>
    <property type="match status" value="1"/>
</dbReference>
<sequence length="278" mass="30734">MSSRHPRGGPHELGQNFLVDRAVISAIEELVARTTGPIVEIGAGSGTVTMPLSRLGRPVTAVEVDPRSARHLNRRVPDNVTVLNEDILRVRLPRHPHVIVGNLPFHLTTSILRRILAAPHWHTAVLLAQWEVARRRAGVGGATMLTARSWPWYEFALHSRVPARSFRPAPSVDGGLFTVTRRVTPLVSDQRGYQRFVEHVFTGPGRGLREILTRTGLIDRGALNAWLRSTGLRPDVLPKDLTANQWASLWERTGTRVNGAGGSPAGTPPRTARRRRAR</sequence>
<dbReference type="NCBIfam" id="NF000499">
    <property type="entry name" value="Erm23S_rRNA_broad"/>
    <property type="match status" value="1"/>
</dbReference>
<dbReference type="InterPro" id="IPR020598">
    <property type="entry name" value="rRNA_Ade_methylase_Trfase_N"/>
</dbReference>
<keyword evidence="9" id="KW-1185">Reference proteome</keyword>
<feature type="domain" description="Ribosomal RNA adenine methylase transferase N-terminal" evidence="7">
    <location>
        <begin position="23"/>
        <end position="183"/>
    </location>
</feature>
<evidence type="ECO:0000256" key="5">
    <source>
        <dbReference type="PROSITE-ProRule" id="PRU01026"/>
    </source>
</evidence>
<dbReference type="PROSITE" id="PS51689">
    <property type="entry name" value="SAM_RNA_A_N6_MT"/>
    <property type="match status" value="1"/>
</dbReference>
<evidence type="ECO:0000256" key="3">
    <source>
        <dbReference type="ARBA" id="ARBA00022691"/>
    </source>
</evidence>
<dbReference type="RefSeq" id="WP_184574402.1">
    <property type="nucleotide sequence ID" value="NZ_JACHJT010000001.1"/>
</dbReference>
<dbReference type="SUPFAM" id="SSF53335">
    <property type="entry name" value="S-adenosyl-L-methionine-dependent methyltransferases"/>
    <property type="match status" value="1"/>
</dbReference>
<organism evidence="8 9">
    <name type="scientific">Lipingzhangella halophila</name>
    <dbReference type="NCBI Taxonomy" id="1783352"/>
    <lineage>
        <taxon>Bacteria</taxon>
        <taxon>Bacillati</taxon>
        <taxon>Actinomycetota</taxon>
        <taxon>Actinomycetes</taxon>
        <taxon>Streptosporangiales</taxon>
        <taxon>Nocardiopsidaceae</taxon>
        <taxon>Lipingzhangella</taxon>
    </lineage>
</organism>
<feature type="binding site" evidence="5">
    <location>
        <position position="16"/>
    </location>
    <ligand>
        <name>S-adenosyl-L-methionine</name>
        <dbReference type="ChEBI" id="CHEBI:59789"/>
    </ligand>
</feature>
<evidence type="ECO:0000259" key="7">
    <source>
        <dbReference type="SMART" id="SM00650"/>
    </source>
</evidence>
<dbReference type="GO" id="GO:0005829">
    <property type="term" value="C:cytosol"/>
    <property type="evidence" value="ECO:0007669"/>
    <property type="project" value="TreeGrafter"/>
</dbReference>
<dbReference type="SMART" id="SM00650">
    <property type="entry name" value="rADc"/>
    <property type="match status" value="1"/>
</dbReference>
<dbReference type="Pfam" id="PF00398">
    <property type="entry name" value="RrnaAD"/>
    <property type="match status" value="1"/>
</dbReference>
<evidence type="ECO:0000256" key="1">
    <source>
        <dbReference type="ARBA" id="ARBA00022603"/>
    </source>
</evidence>
<dbReference type="InterPro" id="IPR020596">
    <property type="entry name" value="rRNA_Ade_Mease_Trfase_CS"/>
</dbReference>